<reference evidence="2 3" key="1">
    <citation type="submission" date="2016-06" db="EMBL/GenBank/DDBJ databases">
        <authorList>
            <person name="Kjaerup R.B."/>
            <person name="Dalgaard T.S."/>
            <person name="Juul-Madsen H.R."/>
        </authorList>
    </citation>
    <scope>NUCLEOTIDE SEQUENCE [LARGE SCALE GENOMIC DNA]</scope>
    <source>
        <strain evidence="2 3">373-A1</strain>
    </source>
</reference>
<comment type="caution">
    <text evidence="2">The sequence shown here is derived from an EMBL/GenBank/DDBJ whole genome shotgun (WGS) entry which is preliminary data.</text>
</comment>
<keyword evidence="1" id="KW-0472">Membrane</keyword>
<evidence type="ECO:0000256" key="1">
    <source>
        <dbReference type="SAM" id="Phobius"/>
    </source>
</evidence>
<dbReference type="RefSeq" id="WP_065254335.1">
    <property type="nucleotide sequence ID" value="NZ_MAPZ01000010.1"/>
</dbReference>
<feature type="transmembrane region" description="Helical" evidence="1">
    <location>
        <begin position="37"/>
        <end position="65"/>
    </location>
</feature>
<dbReference type="Proteomes" id="UP000092714">
    <property type="component" value="Unassembled WGS sequence"/>
</dbReference>
<protein>
    <submittedName>
        <fullName evidence="2">Uncharacterized protein</fullName>
    </submittedName>
</protein>
<dbReference type="EMBL" id="MAPZ01000010">
    <property type="protein sequence ID" value="OBY11923.1"/>
    <property type="molecule type" value="Genomic_DNA"/>
</dbReference>
<organism evidence="2 3">
    <name type="scientific">Clostridium paraputrificum</name>
    <dbReference type="NCBI Taxonomy" id="29363"/>
    <lineage>
        <taxon>Bacteria</taxon>
        <taxon>Bacillati</taxon>
        <taxon>Bacillota</taxon>
        <taxon>Clostridia</taxon>
        <taxon>Eubacteriales</taxon>
        <taxon>Clostridiaceae</taxon>
        <taxon>Clostridium</taxon>
    </lineage>
</organism>
<keyword evidence="1" id="KW-1133">Transmembrane helix</keyword>
<proteinExistence type="predicted"/>
<keyword evidence="3" id="KW-1185">Reference proteome</keyword>
<evidence type="ECO:0000313" key="3">
    <source>
        <dbReference type="Proteomes" id="UP000092714"/>
    </source>
</evidence>
<gene>
    <name evidence="2" type="ORF">CP373A1_03090</name>
</gene>
<dbReference type="AlphaFoldDB" id="A0A1B8RSV5"/>
<sequence length="68" mass="7670">MHFIEVLLGIVVFLAMVNIIPLILIKNSKVKNLIVGIEVISIVLILICLVLYICNALMTCITIWFGNW</sequence>
<evidence type="ECO:0000313" key="2">
    <source>
        <dbReference type="EMBL" id="OBY11923.1"/>
    </source>
</evidence>
<name>A0A1B8RSV5_9CLOT</name>
<keyword evidence="1" id="KW-0812">Transmembrane</keyword>
<feature type="transmembrane region" description="Helical" evidence="1">
    <location>
        <begin position="6"/>
        <end position="25"/>
    </location>
</feature>
<accession>A0A1B8RSV5</accession>